<dbReference type="EMBL" id="QJKJ01014246">
    <property type="protein sequence ID" value="RDX64735.1"/>
    <property type="molecule type" value="Genomic_DNA"/>
</dbReference>
<evidence type="ECO:0000313" key="1">
    <source>
        <dbReference type="EMBL" id="RDX64735.1"/>
    </source>
</evidence>
<dbReference type="AlphaFoldDB" id="A0A371EFB1"/>
<proteinExistence type="predicted"/>
<protein>
    <submittedName>
        <fullName evidence="1">Uncharacterized protein</fullName>
    </submittedName>
</protein>
<keyword evidence="2" id="KW-1185">Reference proteome</keyword>
<accession>A0A371EFB1</accession>
<comment type="caution">
    <text evidence="1">The sequence shown here is derived from an EMBL/GenBank/DDBJ whole genome shotgun (WGS) entry which is preliminary data.</text>
</comment>
<dbReference type="Proteomes" id="UP000257109">
    <property type="component" value="Unassembled WGS sequence"/>
</dbReference>
<reference evidence="1" key="1">
    <citation type="submission" date="2018-05" db="EMBL/GenBank/DDBJ databases">
        <title>Draft genome of Mucuna pruriens seed.</title>
        <authorList>
            <person name="Nnadi N.E."/>
            <person name="Vos R."/>
            <person name="Hasami M.H."/>
            <person name="Devisetty U.K."/>
            <person name="Aguiy J.C."/>
        </authorList>
    </citation>
    <scope>NUCLEOTIDE SEQUENCE [LARGE SCALE GENOMIC DNA]</scope>
    <source>
        <strain evidence="1">JCA_2017</strain>
    </source>
</reference>
<sequence>MIKFDPKANKVIVIEIKFWVLSNHYLICLNGSNFNYVKVDSNTPNATRG</sequence>
<evidence type="ECO:0000313" key="2">
    <source>
        <dbReference type="Proteomes" id="UP000257109"/>
    </source>
</evidence>
<gene>
    <name evidence="1" type="ORF">CR513_56679</name>
</gene>
<feature type="non-terminal residue" evidence="1">
    <location>
        <position position="49"/>
    </location>
</feature>
<organism evidence="1 2">
    <name type="scientific">Mucuna pruriens</name>
    <name type="common">Velvet bean</name>
    <name type="synonym">Dolichos pruriens</name>
    <dbReference type="NCBI Taxonomy" id="157652"/>
    <lineage>
        <taxon>Eukaryota</taxon>
        <taxon>Viridiplantae</taxon>
        <taxon>Streptophyta</taxon>
        <taxon>Embryophyta</taxon>
        <taxon>Tracheophyta</taxon>
        <taxon>Spermatophyta</taxon>
        <taxon>Magnoliopsida</taxon>
        <taxon>eudicotyledons</taxon>
        <taxon>Gunneridae</taxon>
        <taxon>Pentapetalae</taxon>
        <taxon>rosids</taxon>
        <taxon>fabids</taxon>
        <taxon>Fabales</taxon>
        <taxon>Fabaceae</taxon>
        <taxon>Papilionoideae</taxon>
        <taxon>50 kb inversion clade</taxon>
        <taxon>NPAAA clade</taxon>
        <taxon>indigoferoid/millettioid clade</taxon>
        <taxon>Phaseoleae</taxon>
        <taxon>Mucuna</taxon>
    </lineage>
</organism>
<name>A0A371EFB1_MUCPR</name>